<evidence type="ECO:0000256" key="1">
    <source>
        <dbReference type="SAM" id="Phobius"/>
    </source>
</evidence>
<organism evidence="3 4">
    <name type="scientific">Microbacterium rhizosphaerae</name>
    <dbReference type="NCBI Taxonomy" id="1678237"/>
    <lineage>
        <taxon>Bacteria</taxon>
        <taxon>Bacillati</taxon>
        <taxon>Actinomycetota</taxon>
        <taxon>Actinomycetes</taxon>
        <taxon>Micrococcales</taxon>
        <taxon>Microbacteriaceae</taxon>
        <taxon>Microbacterium</taxon>
    </lineage>
</organism>
<feature type="domain" description="VanZ-like" evidence="2">
    <location>
        <begin position="34"/>
        <end position="154"/>
    </location>
</feature>
<dbReference type="InterPro" id="IPR006976">
    <property type="entry name" value="VanZ-like"/>
</dbReference>
<proteinExistence type="predicted"/>
<evidence type="ECO:0000313" key="4">
    <source>
        <dbReference type="Proteomes" id="UP001323798"/>
    </source>
</evidence>
<keyword evidence="1" id="KW-0472">Membrane</keyword>
<dbReference type="PANTHER" id="PTHR36834">
    <property type="entry name" value="MEMBRANE PROTEIN-RELATED"/>
    <property type="match status" value="1"/>
</dbReference>
<feature type="transmembrane region" description="Helical" evidence="1">
    <location>
        <begin position="79"/>
        <end position="98"/>
    </location>
</feature>
<feature type="transmembrane region" description="Helical" evidence="1">
    <location>
        <begin position="166"/>
        <end position="186"/>
    </location>
</feature>
<dbReference type="Proteomes" id="UP001323798">
    <property type="component" value="Chromosome"/>
</dbReference>
<dbReference type="PANTHER" id="PTHR36834:SF1">
    <property type="entry name" value="INTEGRAL MEMBRANE PROTEIN"/>
    <property type="match status" value="1"/>
</dbReference>
<name>A0ABZ0SRH3_9MICO</name>
<reference evidence="3 4" key="1">
    <citation type="submission" date="2023-11" db="EMBL/GenBank/DDBJ databases">
        <title>Genome sequence of Microbacterium rhizosphaerae KACC 19337.</title>
        <authorList>
            <person name="Choi H."/>
            <person name="Kim S."/>
            <person name="Kim Y."/>
            <person name="Kwon S.-W."/>
            <person name="Heo J."/>
        </authorList>
    </citation>
    <scope>NUCLEOTIDE SEQUENCE [LARGE SCALE GENOMIC DNA]</scope>
    <source>
        <strain evidence="3 4">KACC 19337</strain>
    </source>
</reference>
<dbReference type="RefSeq" id="WP_320943120.1">
    <property type="nucleotide sequence ID" value="NZ_BAABEU010000011.1"/>
</dbReference>
<accession>A0ABZ0SRH3</accession>
<keyword evidence="4" id="KW-1185">Reference proteome</keyword>
<protein>
    <submittedName>
        <fullName evidence="3">VanZ family protein</fullName>
    </submittedName>
</protein>
<evidence type="ECO:0000259" key="2">
    <source>
        <dbReference type="Pfam" id="PF04892"/>
    </source>
</evidence>
<gene>
    <name evidence="3" type="ORF">SM116_03720</name>
</gene>
<feature type="transmembrane region" description="Helical" evidence="1">
    <location>
        <begin position="137"/>
        <end position="154"/>
    </location>
</feature>
<dbReference type="InterPro" id="IPR053150">
    <property type="entry name" value="Teicoplanin_resist-assoc"/>
</dbReference>
<keyword evidence="1" id="KW-0812">Transmembrane</keyword>
<feature type="transmembrane region" description="Helical" evidence="1">
    <location>
        <begin position="110"/>
        <end position="131"/>
    </location>
</feature>
<sequence length="190" mass="20955">MTEQSLREVVADRSSWRLMTTRAKIETVVICAVFALYVVFALKLLLFSRTPGAERSFNLVPFASIADYLFSGSSELRRFAFGNIAGNVLLFIPLGAYVSVLTTWTMARTMLIVASASVAVEILQGVFALGASDIDDVILNCLGGFIGILLFLLLRVILRSRDRVRTVVAVLSVVALPILSFFLFVIRLRM</sequence>
<keyword evidence="1" id="KW-1133">Transmembrane helix</keyword>
<feature type="transmembrane region" description="Helical" evidence="1">
    <location>
        <begin position="27"/>
        <end position="47"/>
    </location>
</feature>
<dbReference type="EMBL" id="CP139368">
    <property type="protein sequence ID" value="WPR90408.1"/>
    <property type="molecule type" value="Genomic_DNA"/>
</dbReference>
<dbReference type="Pfam" id="PF04892">
    <property type="entry name" value="VanZ"/>
    <property type="match status" value="1"/>
</dbReference>
<evidence type="ECO:0000313" key="3">
    <source>
        <dbReference type="EMBL" id="WPR90408.1"/>
    </source>
</evidence>